<reference evidence="3" key="1">
    <citation type="submission" date="2016-10" db="EMBL/GenBank/DDBJ databases">
        <authorList>
            <person name="Varghese N."/>
            <person name="Submissions S."/>
        </authorList>
    </citation>
    <scope>NUCLEOTIDE SEQUENCE [LARGE SCALE GENOMIC DNA]</scope>
    <source>
        <strain evidence="3">DSM 44718</strain>
    </source>
</reference>
<evidence type="ECO:0000259" key="1">
    <source>
        <dbReference type="Pfam" id="PF01494"/>
    </source>
</evidence>
<dbReference type="InterPro" id="IPR036188">
    <property type="entry name" value="FAD/NAD-bd_sf"/>
</dbReference>
<dbReference type="PANTHER" id="PTHR42685">
    <property type="entry name" value="GERANYLGERANYL DIPHOSPHATE REDUCTASE"/>
    <property type="match status" value="1"/>
</dbReference>
<dbReference type="Pfam" id="PF01494">
    <property type="entry name" value="FAD_binding_3"/>
    <property type="match status" value="1"/>
</dbReference>
<dbReference type="GO" id="GO:0016628">
    <property type="term" value="F:oxidoreductase activity, acting on the CH-CH group of donors, NAD or NADP as acceptor"/>
    <property type="evidence" value="ECO:0007669"/>
    <property type="project" value="InterPro"/>
</dbReference>
<dbReference type="Gene3D" id="3.50.50.60">
    <property type="entry name" value="FAD/NAD(P)-binding domain"/>
    <property type="match status" value="1"/>
</dbReference>
<dbReference type="EMBL" id="FNQB01000002">
    <property type="protein sequence ID" value="SDZ17074.1"/>
    <property type="molecule type" value="Genomic_DNA"/>
</dbReference>
<organism evidence="2 3">
    <name type="scientific">Asanoa ishikariensis</name>
    <dbReference type="NCBI Taxonomy" id="137265"/>
    <lineage>
        <taxon>Bacteria</taxon>
        <taxon>Bacillati</taxon>
        <taxon>Actinomycetota</taxon>
        <taxon>Actinomycetes</taxon>
        <taxon>Micromonosporales</taxon>
        <taxon>Micromonosporaceae</taxon>
        <taxon>Asanoa</taxon>
    </lineage>
</organism>
<dbReference type="Proteomes" id="UP000199632">
    <property type="component" value="Unassembled WGS sequence"/>
</dbReference>
<dbReference type="AlphaFoldDB" id="A0A1H3QU80"/>
<protein>
    <submittedName>
        <fullName evidence="2">Geranylgeranyl reductase family</fullName>
    </submittedName>
</protein>
<accession>A0A1H3QU80</accession>
<dbReference type="PRINTS" id="PR00420">
    <property type="entry name" value="RNGMNOXGNASE"/>
</dbReference>
<dbReference type="SUPFAM" id="SSF51905">
    <property type="entry name" value="FAD/NAD(P)-binding domain"/>
    <property type="match status" value="1"/>
</dbReference>
<dbReference type="NCBIfam" id="TIGR02032">
    <property type="entry name" value="GG-red-SF"/>
    <property type="match status" value="1"/>
</dbReference>
<dbReference type="PANTHER" id="PTHR42685:SF22">
    <property type="entry name" value="CONDITIONED MEDIUM FACTOR RECEPTOR 1"/>
    <property type="match status" value="1"/>
</dbReference>
<dbReference type="RefSeq" id="WP_090792317.1">
    <property type="nucleotide sequence ID" value="NZ_BOND01000009.1"/>
</dbReference>
<dbReference type="STRING" id="137265.SAMN05421684_3201"/>
<dbReference type="InterPro" id="IPR050407">
    <property type="entry name" value="Geranylgeranyl_reductase"/>
</dbReference>
<gene>
    <name evidence="2" type="ORF">SAMN05421684_3201</name>
</gene>
<dbReference type="OrthoDB" id="9795712at2"/>
<dbReference type="GO" id="GO:0071949">
    <property type="term" value="F:FAD binding"/>
    <property type="evidence" value="ECO:0007669"/>
    <property type="project" value="InterPro"/>
</dbReference>
<evidence type="ECO:0000313" key="3">
    <source>
        <dbReference type="Proteomes" id="UP000199632"/>
    </source>
</evidence>
<dbReference type="InterPro" id="IPR002938">
    <property type="entry name" value="FAD-bd"/>
</dbReference>
<proteinExistence type="predicted"/>
<sequence>MIDYDVLVVGAGPAGATAAVAARRAGASVLLLDRSSFPRDKTCGDGIAPHVLDVLAGLGVHDIAAGYEPVRSLSLETPDGVAAGELRRPDYTIPRYVLDARIVDAAVGAGAELRRHTVRSVRVEADRVVVDDTIAAKVLIGADGAGSVVRRSLGHRPNQGRHLAVAMRGYVPFPGLTDQRIVTSGPRWPAYAWAFPIGDGTANVGYGEVMRGRPLSRTHLLDRMADLLPEIDIADVTRLRAHHLPLSTSRPPLGAGRVVLVGDAHSLINPFTGEGIFYAVLSGSLAGHAAAVTPAHAARAHATALRRRLGRHLRHSAAAAWLARTPAVIQAAVRAAGADRRVFDSIVELGLGDGLLQPRTLGRIARELTVRPEQARPFVHGGGR</sequence>
<dbReference type="InterPro" id="IPR011777">
    <property type="entry name" value="Geranylgeranyl_Rdtase_fam"/>
</dbReference>
<evidence type="ECO:0000313" key="2">
    <source>
        <dbReference type="EMBL" id="SDZ17074.1"/>
    </source>
</evidence>
<feature type="domain" description="FAD-binding" evidence="1">
    <location>
        <begin position="3"/>
        <end position="277"/>
    </location>
</feature>
<name>A0A1H3QU80_9ACTN</name>
<keyword evidence="3" id="KW-1185">Reference proteome</keyword>